<evidence type="ECO:0000313" key="2">
    <source>
        <dbReference type="Proteomes" id="UP000031561"/>
    </source>
</evidence>
<gene>
    <name evidence="1" type="ORF">QQ91_0002695</name>
</gene>
<sequence length="133" mass="14876">MSTADQVFNRLLQSYASAVNASDSAAYIQNFAQDAIRMPPGANPEYGLEAIQRGEQADYDVARWAVKMTPRDVLAIAEDWVYGIADVEVSTVAHADGLSSNFRLTATWLLHRDRSGSWLIQRQMWNRKPDKAS</sequence>
<keyword evidence="2" id="KW-1185">Reference proteome</keyword>
<dbReference type="EMBL" id="JTHE03000019">
    <property type="protein sequence ID" value="MCM1981741.1"/>
    <property type="molecule type" value="Genomic_DNA"/>
</dbReference>
<dbReference type="SUPFAM" id="SSF54427">
    <property type="entry name" value="NTF2-like"/>
    <property type="match status" value="1"/>
</dbReference>
<name>A0ABD4SZ46_9CYAN</name>
<organism evidence="1 2">
    <name type="scientific">Lyngbya confervoides BDU141951</name>
    <dbReference type="NCBI Taxonomy" id="1574623"/>
    <lineage>
        <taxon>Bacteria</taxon>
        <taxon>Bacillati</taxon>
        <taxon>Cyanobacteriota</taxon>
        <taxon>Cyanophyceae</taxon>
        <taxon>Oscillatoriophycideae</taxon>
        <taxon>Oscillatoriales</taxon>
        <taxon>Microcoleaceae</taxon>
        <taxon>Lyngbya</taxon>
    </lineage>
</organism>
<accession>A0ABD4SZ46</accession>
<protein>
    <submittedName>
        <fullName evidence="1">Nuclear transport factor 2 family protein</fullName>
    </submittedName>
</protein>
<dbReference type="Gene3D" id="3.10.450.50">
    <property type="match status" value="1"/>
</dbReference>
<comment type="caution">
    <text evidence="1">The sequence shown here is derived from an EMBL/GenBank/DDBJ whole genome shotgun (WGS) entry which is preliminary data.</text>
</comment>
<dbReference type="Proteomes" id="UP000031561">
    <property type="component" value="Unassembled WGS sequence"/>
</dbReference>
<dbReference type="InterPro" id="IPR032710">
    <property type="entry name" value="NTF2-like_dom_sf"/>
</dbReference>
<evidence type="ECO:0000313" key="1">
    <source>
        <dbReference type="EMBL" id="MCM1981741.1"/>
    </source>
</evidence>
<dbReference type="RefSeq" id="WP_166279680.1">
    <property type="nucleotide sequence ID" value="NZ_JTHE03000019.1"/>
</dbReference>
<proteinExistence type="predicted"/>
<dbReference type="AlphaFoldDB" id="A0ABD4SZ46"/>
<reference evidence="1 2" key="1">
    <citation type="journal article" date="2015" name="Genome Announc.">
        <title>Draft Genome Sequence of Filamentous Marine Cyanobacterium Lyngbya confervoides Strain BDU141951.</title>
        <authorList>
            <person name="Chandrababunaidu M.M."/>
            <person name="Sen D."/>
            <person name="Tripathy S."/>
        </authorList>
    </citation>
    <scope>NUCLEOTIDE SEQUENCE [LARGE SCALE GENOMIC DNA]</scope>
    <source>
        <strain evidence="1 2">BDU141951</strain>
    </source>
</reference>